<evidence type="ECO:0000256" key="1">
    <source>
        <dbReference type="SAM" id="MobiDB-lite"/>
    </source>
</evidence>
<gene>
    <name evidence="2" type="ORF">QE152_g13458</name>
</gene>
<dbReference type="AlphaFoldDB" id="A0AAW1L9T7"/>
<dbReference type="InterPro" id="IPR013083">
    <property type="entry name" value="Znf_RING/FYVE/PHD"/>
</dbReference>
<dbReference type="EMBL" id="JASPKY010000129">
    <property type="protein sequence ID" value="KAK9731670.1"/>
    <property type="molecule type" value="Genomic_DNA"/>
</dbReference>
<accession>A0AAW1L9T7</accession>
<evidence type="ECO:0008006" key="4">
    <source>
        <dbReference type="Google" id="ProtNLM"/>
    </source>
</evidence>
<feature type="region of interest" description="Disordered" evidence="1">
    <location>
        <begin position="55"/>
        <end position="82"/>
    </location>
</feature>
<organism evidence="2 3">
    <name type="scientific">Popillia japonica</name>
    <name type="common">Japanese beetle</name>
    <dbReference type="NCBI Taxonomy" id="7064"/>
    <lineage>
        <taxon>Eukaryota</taxon>
        <taxon>Metazoa</taxon>
        <taxon>Ecdysozoa</taxon>
        <taxon>Arthropoda</taxon>
        <taxon>Hexapoda</taxon>
        <taxon>Insecta</taxon>
        <taxon>Pterygota</taxon>
        <taxon>Neoptera</taxon>
        <taxon>Endopterygota</taxon>
        <taxon>Coleoptera</taxon>
        <taxon>Polyphaga</taxon>
        <taxon>Scarabaeiformia</taxon>
        <taxon>Scarabaeidae</taxon>
        <taxon>Rutelinae</taxon>
        <taxon>Popillia</taxon>
    </lineage>
</organism>
<comment type="caution">
    <text evidence="2">The sequence shown here is derived from an EMBL/GenBank/DDBJ whole genome shotgun (WGS) entry which is preliminary data.</text>
</comment>
<sequence>MSKHVENSLAAKQQIMDTSFTELLPTPKIKTSANPRRKAINSSAVIVTKDLFGPKMKCNPSPMPKERSIKTKRPGGSENGKSRVQKESWYCFVCNTDTVLDMRRWAACGNYVHEECVDLTKDDTQSFLCPRMVRTYKRKSERADINENNKSIFGFRMVRTYKRKSERADINENNVSEAIGEMHNGMSIRVAAAKSNLKKSILHKRLKNFNRVESDLSEV</sequence>
<dbReference type="Proteomes" id="UP001458880">
    <property type="component" value="Unassembled WGS sequence"/>
</dbReference>
<dbReference type="InterPro" id="IPR011011">
    <property type="entry name" value="Znf_FYVE_PHD"/>
</dbReference>
<name>A0AAW1L9T7_POPJA</name>
<keyword evidence="3" id="KW-1185">Reference proteome</keyword>
<dbReference type="SUPFAM" id="SSF57903">
    <property type="entry name" value="FYVE/PHD zinc finger"/>
    <property type="match status" value="1"/>
</dbReference>
<proteinExistence type="predicted"/>
<protein>
    <recommendedName>
        <fullName evidence="4">Zinc finger PHD-type domain-containing protein</fullName>
    </recommendedName>
</protein>
<dbReference type="Gene3D" id="3.30.40.10">
    <property type="entry name" value="Zinc/RING finger domain, C3HC4 (zinc finger)"/>
    <property type="match status" value="1"/>
</dbReference>
<reference evidence="2 3" key="1">
    <citation type="journal article" date="2024" name="BMC Genomics">
        <title>De novo assembly and annotation of Popillia japonica's genome with initial clues to its potential as an invasive pest.</title>
        <authorList>
            <person name="Cucini C."/>
            <person name="Boschi S."/>
            <person name="Funari R."/>
            <person name="Cardaioli E."/>
            <person name="Iannotti N."/>
            <person name="Marturano G."/>
            <person name="Paoli F."/>
            <person name="Bruttini M."/>
            <person name="Carapelli A."/>
            <person name="Frati F."/>
            <person name="Nardi F."/>
        </authorList>
    </citation>
    <scope>NUCLEOTIDE SEQUENCE [LARGE SCALE GENOMIC DNA]</scope>
    <source>
        <strain evidence="2">DMR45628</strain>
    </source>
</reference>
<evidence type="ECO:0000313" key="3">
    <source>
        <dbReference type="Proteomes" id="UP001458880"/>
    </source>
</evidence>
<evidence type="ECO:0000313" key="2">
    <source>
        <dbReference type="EMBL" id="KAK9731670.1"/>
    </source>
</evidence>